<reference evidence="1" key="1">
    <citation type="submission" date="2018-02" db="EMBL/GenBank/DDBJ databases">
        <title>Rhizophora mucronata_Transcriptome.</title>
        <authorList>
            <person name="Meera S.P."/>
            <person name="Sreeshan A."/>
            <person name="Augustine A."/>
        </authorList>
    </citation>
    <scope>NUCLEOTIDE SEQUENCE</scope>
    <source>
        <tissue evidence="1">Leaf</tissue>
    </source>
</reference>
<protein>
    <submittedName>
        <fullName evidence="1">Uncharacterized protein</fullName>
    </submittedName>
</protein>
<name>A0A2P2MYV6_RHIMU</name>
<proteinExistence type="predicted"/>
<sequence>MITCEAGDRQPRTA</sequence>
<dbReference type="EMBL" id="GGEC01054918">
    <property type="protein sequence ID" value="MBX35402.1"/>
    <property type="molecule type" value="Transcribed_RNA"/>
</dbReference>
<evidence type="ECO:0000313" key="1">
    <source>
        <dbReference type="EMBL" id="MBX35402.1"/>
    </source>
</evidence>
<organism evidence="1">
    <name type="scientific">Rhizophora mucronata</name>
    <name type="common">Asiatic mangrove</name>
    <dbReference type="NCBI Taxonomy" id="61149"/>
    <lineage>
        <taxon>Eukaryota</taxon>
        <taxon>Viridiplantae</taxon>
        <taxon>Streptophyta</taxon>
        <taxon>Embryophyta</taxon>
        <taxon>Tracheophyta</taxon>
        <taxon>Spermatophyta</taxon>
        <taxon>Magnoliopsida</taxon>
        <taxon>eudicotyledons</taxon>
        <taxon>Gunneridae</taxon>
        <taxon>Pentapetalae</taxon>
        <taxon>rosids</taxon>
        <taxon>fabids</taxon>
        <taxon>Malpighiales</taxon>
        <taxon>Rhizophoraceae</taxon>
        <taxon>Rhizophora</taxon>
    </lineage>
</organism>
<accession>A0A2P2MYV6</accession>